<evidence type="ECO:0000256" key="9">
    <source>
        <dbReference type="ARBA" id="ARBA00023136"/>
    </source>
</evidence>
<evidence type="ECO:0000256" key="2">
    <source>
        <dbReference type="ARBA" id="ARBA00004177"/>
    </source>
</evidence>
<keyword evidence="8" id="KW-0967">Endosome</keyword>
<dbReference type="Pfam" id="PF02204">
    <property type="entry name" value="VPS9"/>
    <property type="match status" value="1"/>
</dbReference>
<evidence type="ECO:0000259" key="13">
    <source>
        <dbReference type="PROSITE" id="PS51205"/>
    </source>
</evidence>
<keyword evidence="9" id="KW-0472">Membrane</keyword>
<feature type="compositionally biased region" description="Basic and acidic residues" evidence="11">
    <location>
        <begin position="919"/>
        <end position="939"/>
    </location>
</feature>
<dbReference type="PANTHER" id="PTHR23101">
    <property type="entry name" value="RAB GDP/GTP EXCHANGE FACTOR"/>
    <property type="match status" value="1"/>
</dbReference>
<feature type="domain" description="VPS9" evidence="13">
    <location>
        <begin position="1274"/>
        <end position="1414"/>
    </location>
</feature>
<accession>A0AAY5EEJ5</accession>
<reference evidence="14 15" key="1">
    <citation type="submission" date="2020-05" db="EMBL/GenBank/DDBJ databases">
        <title>Electrophorus electricus (electric eel) genome, fEleEle1, primary haplotype.</title>
        <authorList>
            <person name="Myers G."/>
            <person name="Meyer A."/>
            <person name="Fedrigo O."/>
            <person name="Formenti G."/>
            <person name="Rhie A."/>
            <person name="Tracey A."/>
            <person name="Sims Y."/>
            <person name="Jarvis E.D."/>
        </authorList>
    </citation>
    <scope>NUCLEOTIDE SEQUENCE [LARGE SCALE GENOMIC DNA]</scope>
</reference>
<feature type="region of interest" description="Disordered" evidence="11">
    <location>
        <begin position="451"/>
        <end position="510"/>
    </location>
</feature>
<dbReference type="PROSITE" id="PS51205">
    <property type="entry name" value="VPS9"/>
    <property type="match status" value="1"/>
</dbReference>
<evidence type="ECO:0000256" key="5">
    <source>
        <dbReference type="ARBA" id="ARBA00022553"/>
    </source>
</evidence>
<comment type="subcellular location">
    <subcellularLocation>
        <location evidence="2">Endosome</location>
    </subcellularLocation>
    <subcellularLocation>
        <location evidence="1">Membrane</location>
        <topology evidence="1">Peripheral membrane protein</topology>
    </subcellularLocation>
</comment>
<keyword evidence="5" id="KW-0597">Phosphoprotein</keyword>
<feature type="region of interest" description="Disordered" evidence="11">
    <location>
        <begin position="785"/>
        <end position="939"/>
    </location>
</feature>
<dbReference type="GO" id="GO:0051049">
    <property type="term" value="P:regulation of transport"/>
    <property type="evidence" value="ECO:0007669"/>
    <property type="project" value="UniProtKB-ARBA"/>
</dbReference>
<evidence type="ECO:0000259" key="12">
    <source>
        <dbReference type="PROSITE" id="PS50018"/>
    </source>
</evidence>
<dbReference type="GO" id="GO:0030139">
    <property type="term" value="C:endocytic vesicle"/>
    <property type="evidence" value="ECO:0007669"/>
    <property type="project" value="TreeGrafter"/>
</dbReference>
<dbReference type="GO" id="GO:0016020">
    <property type="term" value="C:membrane"/>
    <property type="evidence" value="ECO:0007669"/>
    <property type="project" value="UniProtKB-SubCell"/>
</dbReference>
<dbReference type="Gene3D" id="1.10.246.120">
    <property type="match status" value="1"/>
</dbReference>
<dbReference type="SUPFAM" id="SSF48350">
    <property type="entry name" value="GTPase activation domain, GAP"/>
    <property type="match status" value="1"/>
</dbReference>
<dbReference type="GO" id="GO:0005768">
    <property type="term" value="C:endosome"/>
    <property type="evidence" value="ECO:0007669"/>
    <property type="project" value="UniProtKB-SubCell"/>
</dbReference>
<dbReference type="InterPro" id="IPR037191">
    <property type="entry name" value="VPS9_dom_sf"/>
</dbReference>
<evidence type="ECO:0000313" key="15">
    <source>
        <dbReference type="Proteomes" id="UP000314983"/>
    </source>
</evidence>
<name>A0AAY5EEJ5_ELEEL</name>
<reference evidence="14" key="2">
    <citation type="submission" date="2025-08" db="UniProtKB">
        <authorList>
            <consortium name="Ensembl"/>
        </authorList>
    </citation>
    <scope>IDENTIFICATION</scope>
</reference>
<dbReference type="GO" id="GO:0005085">
    <property type="term" value="F:guanyl-nucleotide exchange factor activity"/>
    <property type="evidence" value="ECO:0007669"/>
    <property type="project" value="UniProtKB-KW"/>
</dbReference>
<keyword evidence="6" id="KW-0254">Endocytosis</keyword>
<comment type="similarity">
    <text evidence="3">Belongs to the GAPVD1 family.</text>
</comment>
<dbReference type="Ensembl" id="ENSEEET00000053363.1">
    <property type="protein sequence ID" value="ENSEEEP00000055411.1"/>
    <property type="gene ID" value="ENSEEEG00000014113.2"/>
</dbReference>
<dbReference type="InterPro" id="IPR001936">
    <property type="entry name" value="RasGAP_dom"/>
</dbReference>
<dbReference type="PROSITE" id="PS50018">
    <property type="entry name" value="RAS_GTPASE_ACTIV_2"/>
    <property type="match status" value="1"/>
</dbReference>
<dbReference type="GO" id="GO:0031267">
    <property type="term" value="F:small GTPase binding"/>
    <property type="evidence" value="ECO:0007669"/>
    <property type="project" value="TreeGrafter"/>
</dbReference>
<protein>
    <recommendedName>
        <fullName evidence="10">GTPase-activating protein and VPS9 domain-containing protein 1</fullName>
    </recommendedName>
</protein>
<feature type="compositionally biased region" description="Polar residues" evidence="11">
    <location>
        <begin position="488"/>
        <end position="508"/>
    </location>
</feature>
<dbReference type="InterPro" id="IPR003123">
    <property type="entry name" value="VPS9"/>
</dbReference>
<feature type="compositionally biased region" description="Polar residues" evidence="11">
    <location>
        <begin position="756"/>
        <end position="767"/>
    </location>
</feature>
<keyword evidence="15" id="KW-1185">Reference proteome</keyword>
<reference evidence="14" key="3">
    <citation type="submission" date="2025-09" db="UniProtKB">
        <authorList>
            <consortium name="Ensembl"/>
        </authorList>
    </citation>
    <scope>IDENTIFICATION</scope>
</reference>
<evidence type="ECO:0000256" key="1">
    <source>
        <dbReference type="ARBA" id="ARBA00004170"/>
    </source>
</evidence>
<feature type="region of interest" description="Disordered" evidence="11">
    <location>
        <begin position="573"/>
        <end position="607"/>
    </location>
</feature>
<organism evidence="14 15">
    <name type="scientific">Electrophorus electricus</name>
    <name type="common">Electric eel</name>
    <name type="synonym">Gymnotus electricus</name>
    <dbReference type="NCBI Taxonomy" id="8005"/>
    <lineage>
        <taxon>Eukaryota</taxon>
        <taxon>Metazoa</taxon>
        <taxon>Chordata</taxon>
        <taxon>Craniata</taxon>
        <taxon>Vertebrata</taxon>
        <taxon>Euteleostomi</taxon>
        <taxon>Actinopterygii</taxon>
        <taxon>Neopterygii</taxon>
        <taxon>Teleostei</taxon>
        <taxon>Ostariophysi</taxon>
        <taxon>Gymnotiformes</taxon>
        <taxon>Gymnotoidei</taxon>
        <taxon>Gymnotidae</taxon>
        <taxon>Electrophorus</taxon>
    </lineage>
</organism>
<sequence>MVKPDIHTLAHHLKQERLYVASEKQLIQRLNGEVLKTAERLYRAAWIAKQQRINLDRLILTSAEASPAECCQHAKVLEDTQFVDGYKTLGFQETVFGEFLGRLRENPRLVASCLVAGEKLNQEHTQGVIYTVFTSLYGNCIMQEDESYLLQVLRYLVEFELKESDNPRRLLRRGTCAFSILFKLFSEGLYSAKLFLTATLHEPIMQLLVEDEDHLEIDPAKLIERFTSTQQERLFGEKGSDAYRRKVQAAVEANEAKLVALVNSFIGYLKQNTYCFPQSLRWIVSQMYKTLARVEGLEVGEVKTMCTDLLLTCFICPAIVNPEQYGIISDAPINEVARFNLMQVGQLLQQLAMADADEGDPRRKSSLSKFDKSCVAAFLDVVIGGRAVETPPMSSVNLLEGLTRTVVYITHNQLLTVVDFVRSVTAGDQLREEDHLALETLLANVPQSRTVKSNSLELTPSNTPQLSPATTPANKKNRLPIGSRSRSRSNIAQDSEPEASSQDSQQEVTPEEVLVISLGTSPQTVPGMMSENEVLNLQLSDGAQGDAPADETKLHGKPDKTLRFSLCSDNLEGISEGPSNRSNSVSSLDLEGESVSELGPGPSSSNGVEALQLLEHEQATTQDNLDDKLRKFEIRDMMGLTDDRDISETVSETWSTDVIGSDFDPNIDEDRLQEIAGAAVENMLGNLLCLPGPGCVLLDPYGSTISETTSEAWSVEVLPSDSETADLKQEERLQELESCSGVGSTSDDTEVREVSSRPSTPGLSVVSGISATSEDIPNKIEDLRSECSSDFGGKDSVTSPDGDESTHGSCTGTIVRPKVHYARPPHPPPDPPIPEACAIGPHDPRPSLFTPHCLTQAELEHAKQRHSYPERLVRSRSTDVVSAGRRPNSDPGLNRRTMMEERDQTGVFSTGQTASPSKDSLKVESEERKDSDDEKSDRNRPWWKKRFVPAIPKAPIAAFRKRDKHEKDELGAERVHQGLFLFIPSVSVRRMVFNQILNHCAVCVIYECVEACREGESEHDSPREEGLQNISTDDLPDSASQTAQPQDNKFSFSDAKKKLRLALCSADSVVFPIMPPATTRNGLPDNTDPEDNEIVCFLKVQLAEAINLQDKNQMAQIQETMRCVSRLDPRTCRKLLTAIAEDYRKRAPYIAYLTRCRQGLQTSQAHLERLLQRVLRDKEVANRYFTTVCVRLLLEHMESKMQDFIRAFQGCTAADDKTAAVEDFLRSLYGTMAHDAIWQYASEEQLQDAQMAIERSVMNRIFKLAFYPNQDGDILRDQVLQEHINRLAKVVTANHKALQIPEVYLKEAPWPSAQAEIRTISAYKTPRDKVQCILRMCSTIMNLLSLANEDAVPGADDFVPVLVFVLIRANPPCLLSTIQYINNFYASRLSGEECYWWMQFTAAVEFIKTIDDRK</sequence>
<feature type="compositionally biased region" description="Basic and acidic residues" evidence="11">
    <location>
        <begin position="858"/>
        <end position="877"/>
    </location>
</feature>
<evidence type="ECO:0000313" key="14">
    <source>
        <dbReference type="Ensembl" id="ENSEEEP00000055411.1"/>
    </source>
</evidence>
<dbReference type="SUPFAM" id="SSF109993">
    <property type="entry name" value="VPS9 domain"/>
    <property type="match status" value="1"/>
</dbReference>
<feature type="compositionally biased region" description="Polar residues" evidence="11">
    <location>
        <begin position="1028"/>
        <end position="1049"/>
    </location>
</feature>
<dbReference type="Pfam" id="PF00616">
    <property type="entry name" value="RasGAP"/>
    <property type="match status" value="1"/>
</dbReference>
<keyword evidence="4" id="KW-0343">GTPase activation</keyword>
<dbReference type="Gene3D" id="1.20.1050.80">
    <property type="entry name" value="VPS9 domain"/>
    <property type="match status" value="1"/>
</dbReference>
<evidence type="ECO:0000256" key="4">
    <source>
        <dbReference type="ARBA" id="ARBA00022468"/>
    </source>
</evidence>
<dbReference type="InterPro" id="IPR045046">
    <property type="entry name" value="Vps9-like"/>
</dbReference>
<feature type="compositionally biased region" description="Polar residues" evidence="11">
    <location>
        <begin position="577"/>
        <end position="587"/>
    </location>
</feature>
<dbReference type="Pfam" id="PF18151">
    <property type="entry name" value="DUF5601"/>
    <property type="match status" value="1"/>
</dbReference>
<evidence type="ECO:0000256" key="6">
    <source>
        <dbReference type="ARBA" id="ARBA00022583"/>
    </source>
</evidence>
<feature type="domain" description="Ras-GAP" evidence="12">
    <location>
        <begin position="144"/>
        <end position="353"/>
    </location>
</feature>
<evidence type="ECO:0000256" key="3">
    <source>
        <dbReference type="ARBA" id="ARBA00008489"/>
    </source>
</evidence>
<dbReference type="SMART" id="SM00167">
    <property type="entry name" value="VPS9"/>
    <property type="match status" value="1"/>
</dbReference>
<feature type="compositionally biased region" description="Polar residues" evidence="11">
    <location>
        <begin position="906"/>
        <end position="918"/>
    </location>
</feature>
<feature type="region of interest" description="Disordered" evidence="11">
    <location>
        <begin position="735"/>
        <end position="767"/>
    </location>
</feature>
<evidence type="ECO:0000256" key="8">
    <source>
        <dbReference type="ARBA" id="ARBA00022753"/>
    </source>
</evidence>
<dbReference type="FunFam" id="1.20.1050.80:FF:000001">
    <property type="entry name" value="GTPase-activating protein and VPS9 domain-containing protein 1 isoform X1"/>
    <property type="match status" value="1"/>
</dbReference>
<dbReference type="InterPro" id="IPR008936">
    <property type="entry name" value="Rho_GTPase_activation_prot"/>
</dbReference>
<gene>
    <name evidence="14" type="primary">GAPVD1</name>
</gene>
<dbReference type="PANTHER" id="PTHR23101:SF25">
    <property type="entry name" value="GTPASE-ACTIVATING PROTEIN AND VPS9 DOMAIN-CONTAINING PROTEIN 1"/>
    <property type="match status" value="1"/>
</dbReference>
<dbReference type="CDD" id="cd05129">
    <property type="entry name" value="RasGAP_RAP6"/>
    <property type="match status" value="1"/>
</dbReference>
<dbReference type="GO" id="GO:0005829">
    <property type="term" value="C:cytosol"/>
    <property type="evidence" value="ECO:0007669"/>
    <property type="project" value="TreeGrafter"/>
</dbReference>
<dbReference type="GO" id="GO:0006897">
    <property type="term" value="P:endocytosis"/>
    <property type="evidence" value="ECO:0007669"/>
    <property type="project" value="UniProtKB-KW"/>
</dbReference>
<keyword evidence="7" id="KW-0344">Guanine-nucleotide releasing factor</keyword>
<feature type="compositionally biased region" description="Polar residues" evidence="11">
    <location>
        <begin position="451"/>
        <end position="474"/>
    </location>
</feature>
<dbReference type="Gene3D" id="1.10.506.10">
    <property type="entry name" value="GTPase Activation - p120gap, domain 1"/>
    <property type="match status" value="1"/>
</dbReference>
<feature type="region of interest" description="Disordered" evidence="11">
    <location>
        <begin position="1018"/>
        <end position="1049"/>
    </location>
</feature>
<evidence type="ECO:0000256" key="11">
    <source>
        <dbReference type="SAM" id="MobiDB-lite"/>
    </source>
</evidence>
<evidence type="ECO:0000256" key="7">
    <source>
        <dbReference type="ARBA" id="ARBA00022658"/>
    </source>
</evidence>
<dbReference type="GeneTree" id="ENSGT00940000156611"/>
<dbReference type="Proteomes" id="UP000314983">
    <property type="component" value="Chromosome 18"/>
</dbReference>
<evidence type="ECO:0000256" key="10">
    <source>
        <dbReference type="ARBA" id="ARBA00074146"/>
    </source>
</evidence>
<proteinExistence type="inferred from homology"/>
<dbReference type="FunFam" id="1.10.506.10:FF:000009">
    <property type="entry name" value="GTPase-activating protein and VPS9 domain-containing protein 1 isoform X1"/>
    <property type="match status" value="1"/>
</dbReference>
<dbReference type="InterPro" id="IPR041545">
    <property type="entry name" value="DUF5601"/>
</dbReference>
<feature type="compositionally biased region" description="Pro residues" evidence="11">
    <location>
        <begin position="824"/>
        <end position="834"/>
    </location>
</feature>
<dbReference type="GO" id="GO:0005096">
    <property type="term" value="F:GTPase activator activity"/>
    <property type="evidence" value="ECO:0007669"/>
    <property type="project" value="UniProtKB-KW"/>
</dbReference>